<evidence type="ECO:0000313" key="2">
    <source>
        <dbReference type="EMBL" id="NVO84555.1"/>
    </source>
</evidence>
<comment type="caution">
    <text evidence="2">The sequence shown here is derived from an EMBL/GenBank/DDBJ whole genome shotgun (WGS) entry which is preliminary data.</text>
</comment>
<keyword evidence="1" id="KW-1133">Transmembrane helix</keyword>
<evidence type="ECO:0000256" key="1">
    <source>
        <dbReference type="SAM" id="Phobius"/>
    </source>
</evidence>
<protein>
    <submittedName>
        <fullName evidence="2">Uncharacterized protein</fullName>
    </submittedName>
</protein>
<dbReference type="EMBL" id="JABKAV010000013">
    <property type="protein sequence ID" value="NVO84555.1"/>
    <property type="molecule type" value="Genomic_DNA"/>
</dbReference>
<proteinExistence type="predicted"/>
<accession>A0ABX2Q2L1</accession>
<organism evidence="2 3">
    <name type="scientific">Hymenobacter terrestris</name>
    <dbReference type="NCBI Taxonomy" id="2748310"/>
    <lineage>
        <taxon>Bacteria</taxon>
        <taxon>Pseudomonadati</taxon>
        <taxon>Bacteroidota</taxon>
        <taxon>Cytophagia</taxon>
        <taxon>Cytophagales</taxon>
        <taxon>Hymenobacteraceae</taxon>
        <taxon>Hymenobacter</taxon>
    </lineage>
</organism>
<keyword evidence="1" id="KW-0472">Membrane</keyword>
<sequence length="295" mass="32963">RLWLLADSTLVNEATLRRAAPIRAGYFLHHTAPRKLGDLLQQFPRDYFALLLLLAATCGLVLRAQPSRGQFWLVQAGYLALVLALGVGLKLPPRLALPLLDLWVFSNLVFVLRSVALRPGLALSFLLLALGLATGPYIYKTLHRRSVLIQERQRYRAVRQQLLALARQQLPPGGGLVVSDAMEETYKAESPFAGGVGRLPPELQWLSVRGWQLLHPSQPAWRRQLTGTADFTTALRRLGSRPAVAWLLTPATAQLLNRQLQLQRRSSQPAAWLEIPSQALLGPTQVYQMRVKFPQ</sequence>
<gene>
    <name evidence="2" type="ORF">HW556_06650</name>
</gene>
<keyword evidence="1" id="KW-0812">Transmembrane</keyword>
<dbReference type="RefSeq" id="WP_176899174.1">
    <property type="nucleotide sequence ID" value="NZ_JABKAV010000013.1"/>
</dbReference>
<reference evidence="2 3" key="1">
    <citation type="submission" date="2020-05" db="EMBL/GenBank/DDBJ databases">
        <title>Hymenobacter terrestris sp. nov. and Hymenobacter lapidiphilus sp. nov., isolated from regoliths in Antarctica.</title>
        <authorList>
            <person name="Sedlacek I."/>
            <person name="Pantucek R."/>
            <person name="Zeman M."/>
            <person name="Holochova P."/>
            <person name="Kralova S."/>
            <person name="Stankova E."/>
            <person name="Sedo O."/>
            <person name="Micenkova L."/>
            <person name="Svec P."/>
            <person name="Gupta V."/>
            <person name="Sood U."/>
            <person name="Korpole U.S."/>
            <person name="Lal R."/>
        </authorList>
    </citation>
    <scope>NUCLEOTIDE SEQUENCE [LARGE SCALE GENOMIC DNA]</scope>
    <source>
        <strain evidence="2 3">P5252</strain>
    </source>
</reference>
<name>A0ABX2Q2L1_9BACT</name>
<keyword evidence="3" id="KW-1185">Reference proteome</keyword>
<dbReference type="Proteomes" id="UP000626554">
    <property type="component" value="Unassembled WGS sequence"/>
</dbReference>
<feature type="non-terminal residue" evidence="2">
    <location>
        <position position="1"/>
    </location>
</feature>
<feature type="transmembrane region" description="Helical" evidence="1">
    <location>
        <begin position="47"/>
        <end position="64"/>
    </location>
</feature>
<feature type="transmembrane region" description="Helical" evidence="1">
    <location>
        <begin position="120"/>
        <end position="139"/>
    </location>
</feature>
<evidence type="ECO:0000313" key="3">
    <source>
        <dbReference type="Proteomes" id="UP000626554"/>
    </source>
</evidence>
<feature type="transmembrane region" description="Helical" evidence="1">
    <location>
        <begin position="71"/>
        <end position="89"/>
    </location>
</feature>